<dbReference type="Gene3D" id="1.10.10.60">
    <property type="entry name" value="Homeodomain-like"/>
    <property type="match status" value="2"/>
</dbReference>
<accession>A0A5C1QA35</accession>
<proteinExistence type="predicted"/>
<keyword evidence="2" id="KW-0238">DNA-binding</keyword>
<evidence type="ECO:0000313" key="5">
    <source>
        <dbReference type="EMBL" id="QEN04341.1"/>
    </source>
</evidence>
<evidence type="ECO:0000313" key="6">
    <source>
        <dbReference type="Proteomes" id="UP000323824"/>
    </source>
</evidence>
<evidence type="ECO:0000256" key="1">
    <source>
        <dbReference type="ARBA" id="ARBA00023015"/>
    </source>
</evidence>
<dbReference type="Pfam" id="PF12833">
    <property type="entry name" value="HTH_18"/>
    <property type="match status" value="1"/>
</dbReference>
<dbReference type="OrthoDB" id="9801123at2"/>
<reference evidence="5 6" key="1">
    <citation type="submission" date="2019-02" db="EMBL/GenBank/DDBJ databases">
        <authorList>
            <person name="Fomenkov A."/>
            <person name="Dubinina G."/>
            <person name="Grabovich M."/>
            <person name="Vincze T."/>
            <person name="Roberts R.J."/>
        </authorList>
    </citation>
    <scope>NUCLEOTIDE SEQUENCE [LARGE SCALE GENOMIC DNA]</scope>
    <source>
        <strain evidence="5 6">P</strain>
    </source>
</reference>
<dbReference type="SMART" id="SM00342">
    <property type="entry name" value="HTH_ARAC"/>
    <property type="match status" value="1"/>
</dbReference>
<dbReference type="SUPFAM" id="SSF46689">
    <property type="entry name" value="Homeodomain-like"/>
    <property type="match status" value="1"/>
</dbReference>
<name>A0A5C1QA35_9SPIO</name>
<dbReference type="InterPro" id="IPR018060">
    <property type="entry name" value="HTH_AraC"/>
</dbReference>
<dbReference type="PANTHER" id="PTHR47504:SF5">
    <property type="entry name" value="RIGHT ORIGIN-BINDING PROTEIN"/>
    <property type="match status" value="1"/>
</dbReference>
<dbReference type="PANTHER" id="PTHR47504">
    <property type="entry name" value="RIGHT ORIGIN-BINDING PROTEIN"/>
    <property type="match status" value="1"/>
</dbReference>
<dbReference type="GO" id="GO:0043565">
    <property type="term" value="F:sequence-specific DNA binding"/>
    <property type="evidence" value="ECO:0007669"/>
    <property type="project" value="InterPro"/>
</dbReference>
<dbReference type="InterPro" id="IPR009057">
    <property type="entry name" value="Homeodomain-like_sf"/>
</dbReference>
<gene>
    <name evidence="5" type="ORF">EW093_06365</name>
</gene>
<dbReference type="PROSITE" id="PS01124">
    <property type="entry name" value="HTH_ARAC_FAMILY_2"/>
    <property type="match status" value="1"/>
</dbReference>
<dbReference type="Proteomes" id="UP000323824">
    <property type="component" value="Chromosome"/>
</dbReference>
<keyword evidence="6" id="KW-1185">Reference proteome</keyword>
<dbReference type="AlphaFoldDB" id="A0A5C1QA35"/>
<sequence length="220" mass="26042">MDRLEIINETIKVIEREIKSLTSIEYVSNYLGYSKNYINRIFNSTVGITVLDYIKMRKITEGIREYKKSPGNIVDIAFEYGFNSHEVFIRNCKKYFNKVPGELIVDKNWSGLDVIKSEDLWFSENRADIVKRVVKLPELVLSKSDRGNIYIRELDFRGEQSKLVQDPYYTYKLLPKGVYLSFEVDLEDSNFIKYLELKYKHSSPIIEVRNKNNIIYYIKK</sequence>
<dbReference type="EMBL" id="CP035807">
    <property type="protein sequence ID" value="QEN04341.1"/>
    <property type="molecule type" value="Genomic_DNA"/>
</dbReference>
<protein>
    <submittedName>
        <fullName evidence="5">AraC family transcriptional regulator</fullName>
    </submittedName>
</protein>
<evidence type="ECO:0000259" key="4">
    <source>
        <dbReference type="PROSITE" id="PS01124"/>
    </source>
</evidence>
<reference evidence="5 6" key="2">
    <citation type="submission" date="2019-09" db="EMBL/GenBank/DDBJ databases">
        <title>Complete Genome Sequence and Methylome Analysis of free living Spirochaetas.</title>
        <authorList>
            <person name="Leshcheva N."/>
            <person name="Mikheeva N."/>
        </authorList>
    </citation>
    <scope>NUCLEOTIDE SEQUENCE [LARGE SCALE GENOMIC DNA]</scope>
    <source>
        <strain evidence="5 6">P</strain>
    </source>
</reference>
<dbReference type="RefSeq" id="WP_149567589.1">
    <property type="nucleotide sequence ID" value="NZ_CP035807.1"/>
</dbReference>
<keyword evidence="3" id="KW-0804">Transcription</keyword>
<organism evidence="5 6">
    <name type="scientific">Thiospirochaeta perfilievii</name>
    <dbReference type="NCBI Taxonomy" id="252967"/>
    <lineage>
        <taxon>Bacteria</taxon>
        <taxon>Pseudomonadati</taxon>
        <taxon>Spirochaetota</taxon>
        <taxon>Spirochaetia</taxon>
        <taxon>Spirochaetales</taxon>
        <taxon>Spirochaetaceae</taxon>
        <taxon>Thiospirochaeta</taxon>
    </lineage>
</organism>
<dbReference type="GO" id="GO:0003700">
    <property type="term" value="F:DNA-binding transcription factor activity"/>
    <property type="evidence" value="ECO:0007669"/>
    <property type="project" value="InterPro"/>
</dbReference>
<feature type="domain" description="HTH araC/xylS-type" evidence="4">
    <location>
        <begin position="8"/>
        <end position="106"/>
    </location>
</feature>
<keyword evidence="1" id="KW-0805">Transcription regulation</keyword>
<dbReference type="KEGG" id="sper:EW093_06365"/>
<evidence type="ECO:0000256" key="2">
    <source>
        <dbReference type="ARBA" id="ARBA00023125"/>
    </source>
</evidence>
<dbReference type="InterPro" id="IPR050959">
    <property type="entry name" value="MarA-like"/>
</dbReference>
<evidence type="ECO:0000256" key="3">
    <source>
        <dbReference type="ARBA" id="ARBA00023163"/>
    </source>
</evidence>